<keyword evidence="1" id="KW-0456">Lyase</keyword>
<name>A0ABR9K3R2_9ACTN</name>
<dbReference type="SUPFAM" id="SSF48576">
    <property type="entry name" value="Terpenoid synthases"/>
    <property type="match status" value="1"/>
</dbReference>
<evidence type="ECO:0000256" key="1">
    <source>
        <dbReference type="ARBA" id="ARBA00023239"/>
    </source>
</evidence>
<comment type="caution">
    <text evidence="2">The sequence shown here is derived from an EMBL/GenBank/DDBJ whole genome shotgun (WGS) entry which is preliminary data.</text>
</comment>
<proteinExistence type="predicted"/>
<dbReference type="SFLD" id="SFLDS00005">
    <property type="entry name" value="Isoprenoid_Synthase_Type_I"/>
    <property type="match status" value="1"/>
</dbReference>
<gene>
    <name evidence="2" type="ORF">H4W34_007317</name>
</gene>
<dbReference type="InterPro" id="IPR008949">
    <property type="entry name" value="Isoprenoid_synthase_dom_sf"/>
</dbReference>
<dbReference type="SFLD" id="SFLDG01020">
    <property type="entry name" value="Terpene_Cyclase_Like_2"/>
    <property type="match status" value="1"/>
</dbReference>
<dbReference type="EMBL" id="JADBDZ010000001">
    <property type="protein sequence ID" value="MBE1537484.1"/>
    <property type="molecule type" value="Genomic_DNA"/>
</dbReference>
<organism evidence="2 3">
    <name type="scientific">Actinomadura algeriensis</name>
    <dbReference type="NCBI Taxonomy" id="1679523"/>
    <lineage>
        <taxon>Bacteria</taxon>
        <taxon>Bacillati</taxon>
        <taxon>Actinomycetota</taxon>
        <taxon>Actinomycetes</taxon>
        <taxon>Streptosporangiales</taxon>
        <taxon>Thermomonosporaceae</taxon>
        <taxon>Actinomadura</taxon>
    </lineage>
</organism>
<evidence type="ECO:0000313" key="3">
    <source>
        <dbReference type="Proteomes" id="UP000627838"/>
    </source>
</evidence>
<dbReference type="Proteomes" id="UP000627838">
    <property type="component" value="Unassembled WGS sequence"/>
</dbReference>
<keyword evidence="3" id="KW-1185">Reference proteome</keyword>
<evidence type="ECO:0000313" key="2">
    <source>
        <dbReference type="EMBL" id="MBE1537484.1"/>
    </source>
</evidence>
<dbReference type="Pfam" id="PF19086">
    <property type="entry name" value="Terpene_syn_C_2"/>
    <property type="match status" value="1"/>
</dbReference>
<protein>
    <recommendedName>
        <fullName evidence="4">Terpene synthase</fullName>
    </recommendedName>
</protein>
<evidence type="ECO:0008006" key="4">
    <source>
        <dbReference type="Google" id="ProtNLM"/>
    </source>
</evidence>
<reference evidence="2 3" key="1">
    <citation type="submission" date="2020-10" db="EMBL/GenBank/DDBJ databases">
        <title>Sequencing the genomes of 1000 actinobacteria strains.</title>
        <authorList>
            <person name="Klenk H.-P."/>
        </authorList>
    </citation>
    <scope>NUCLEOTIDE SEQUENCE [LARGE SCALE GENOMIC DNA]</scope>
    <source>
        <strain evidence="2 3">DSM 46744</strain>
    </source>
</reference>
<dbReference type="InterPro" id="IPR034686">
    <property type="entry name" value="Terpene_cyclase-like_2"/>
</dbReference>
<accession>A0ABR9K3R2</accession>
<dbReference type="RefSeq" id="WP_192763351.1">
    <property type="nucleotide sequence ID" value="NZ_JADBDZ010000001.1"/>
</dbReference>
<dbReference type="Gene3D" id="1.10.600.10">
    <property type="entry name" value="Farnesyl Diphosphate Synthase"/>
    <property type="match status" value="1"/>
</dbReference>
<sequence>MRRSLTADVAAGLEMPPIFCPLEAAINPARRAVERRAVGWLDGVGLCADARERAKVIATHSADFYSRFAPHADEDLLLPAVLWVYWGFAFDDACCDAGHYSARPAEFVPMALRVQRALERPVPASADDRYAAAVHDIGTRFRWAGTPVQFQRFAAAHRGWLSGVAWQIADQARGHLPDLEDYLTMRLHSAGGEPTFAMLEIAAGAEVPAAEMDLPAVRALTEMAIAVAALDNDRHSLSREMGQNPTSQNIYTVLLGRNGGSLAAATRTAAGLRDRVLLRFMALREQLRPRLSAPGRGYVDGLAFGVRGNAEWGLRVPRYLGDDTAAEVTWAERPMDDSTDPIPVPTISWWWDV</sequence>